<evidence type="ECO:0000259" key="7">
    <source>
        <dbReference type="Pfam" id="PF13462"/>
    </source>
</evidence>
<dbReference type="InterPro" id="IPR012336">
    <property type="entry name" value="Thioredoxin-like_fold"/>
</dbReference>
<dbReference type="Proteomes" id="UP000649739">
    <property type="component" value="Unassembled WGS sequence"/>
</dbReference>
<reference evidence="8" key="2">
    <citation type="submission" date="2020-09" db="EMBL/GenBank/DDBJ databases">
        <authorList>
            <person name="Sun Q."/>
            <person name="Ohkuma M."/>
        </authorList>
    </citation>
    <scope>NUCLEOTIDE SEQUENCE</scope>
    <source>
        <strain evidence="8">JCM 3090</strain>
    </source>
</reference>
<evidence type="ECO:0000256" key="2">
    <source>
        <dbReference type="ARBA" id="ARBA00022729"/>
    </source>
</evidence>
<feature type="domain" description="Thioredoxin-like fold" evidence="7">
    <location>
        <begin position="65"/>
        <end position="227"/>
    </location>
</feature>
<evidence type="ECO:0000256" key="6">
    <source>
        <dbReference type="SAM" id="Phobius"/>
    </source>
</evidence>
<dbReference type="AlphaFoldDB" id="A0A8J3BGL9"/>
<keyword evidence="9" id="KW-1185">Reference proteome</keyword>
<keyword evidence="6" id="KW-0812">Transmembrane</keyword>
<evidence type="ECO:0000256" key="1">
    <source>
        <dbReference type="ARBA" id="ARBA00005791"/>
    </source>
</evidence>
<gene>
    <name evidence="8" type="ORF">GCM10010123_40230</name>
</gene>
<dbReference type="GO" id="GO:0016491">
    <property type="term" value="F:oxidoreductase activity"/>
    <property type="evidence" value="ECO:0007669"/>
    <property type="project" value="UniProtKB-KW"/>
</dbReference>
<name>A0A8J3BGL9_9ACTN</name>
<dbReference type="RefSeq" id="WP_189171752.1">
    <property type="nucleotide sequence ID" value="NZ_BMQB01000010.1"/>
</dbReference>
<dbReference type="PANTHER" id="PTHR13887">
    <property type="entry name" value="GLUTATHIONE S-TRANSFERASE KAPPA"/>
    <property type="match status" value="1"/>
</dbReference>
<dbReference type="CDD" id="cd02972">
    <property type="entry name" value="DsbA_family"/>
    <property type="match status" value="1"/>
</dbReference>
<keyword evidence="6" id="KW-1133">Transmembrane helix</keyword>
<evidence type="ECO:0000256" key="4">
    <source>
        <dbReference type="ARBA" id="ARBA00023157"/>
    </source>
</evidence>
<feature type="transmembrane region" description="Helical" evidence="6">
    <location>
        <begin position="24"/>
        <end position="45"/>
    </location>
</feature>
<dbReference type="EMBL" id="BMQB01000010">
    <property type="protein sequence ID" value="GGK06353.1"/>
    <property type="molecule type" value="Genomic_DNA"/>
</dbReference>
<proteinExistence type="inferred from homology"/>
<dbReference type="SUPFAM" id="SSF52833">
    <property type="entry name" value="Thioredoxin-like"/>
    <property type="match status" value="1"/>
</dbReference>
<dbReference type="PANTHER" id="PTHR13887:SF14">
    <property type="entry name" value="DISULFIDE BOND FORMATION PROTEIN D"/>
    <property type="match status" value="1"/>
</dbReference>
<evidence type="ECO:0000313" key="8">
    <source>
        <dbReference type="EMBL" id="GGK06353.1"/>
    </source>
</evidence>
<keyword evidence="2" id="KW-0732">Signal</keyword>
<comment type="caution">
    <text evidence="8">The sequence shown here is derived from an EMBL/GenBank/DDBJ whole genome shotgun (WGS) entry which is preliminary data.</text>
</comment>
<keyword evidence="3" id="KW-0560">Oxidoreductase</keyword>
<dbReference type="Pfam" id="PF13462">
    <property type="entry name" value="Thioredoxin_4"/>
    <property type="match status" value="1"/>
</dbReference>
<organism evidence="8 9">
    <name type="scientific">Pilimelia anulata</name>
    <dbReference type="NCBI Taxonomy" id="53371"/>
    <lineage>
        <taxon>Bacteria</taxon>
        <taxon>Bacillati</taxon>
        <taxon>Actinomycetota</taxon>
        <taxon>Actinomycetes</taxon>
        <taxon>Micromonosporales</taxon>
        <taxon>Micromonosporaceae</taxon>
        <taxon>Pilimelia</taxon>
    </lineage>
</organism>
<evidence type="ECO:0000313" key="9">
    <source>
        <dbReference type="Proteomes" id="UP000649739"/>
    </source>
</evidence>
<keyword evidence="6" id="KW-0472">Membrane</keyword>
<protein>
    <submittedName>
        <fullName evidence="8">Membrane protein</fullName>
    </submittedName>
</protein>
<dbReference type="InterPro" id="IPR036249">
    <property type="entry name" value="Thioredoxin-like_sf"/>
</dbReference>
<sequence>MSKRPANKAMAATLAAERRRQRTFWASLIAVAVLLVAGIIGYGIYASHESGEVRIPKGTAAGDDTGLAQGTGKAKVDLYLDYLCPVCKQFEDSVGPTLDGLVQQNKATLIVHPVAFLDRLSNGTEFSTRASAAAACAADGGKFPEFNRALFARQPGENTPGLPNETIIEIGKGVGLGDDFASCVDERTYRGWASHVTDGASERGVTGTPTVLVNGTKVDNDPAKITAAVTAAQ</sequence>
<accession>A0A8J3BGL9</accession>
<evidence type="ECO:0000256" key="3">
    <source>
        <dbReference type="ARBA" id="ARBA00023002"/>
    </source>
</evidence>
<keyword evidence="4" id="KW-1015">Disulfide bond</keyword>
<reference evidence="8" key="1">
    <citation type="journal article" date="2014" name="Int. J. Syst. Evol. Microbiol.">
        <title>Complete genome sequence of Corynebacterium casei LMG S-19264T (=DSM 44701T), isolated from a smear-ripened cheese.</title>
        <authorList>
            <consortium name="US DOE Joint Genome Institute (JGI-PGF)"/>
            <person name="Walter F."/>
            <person name="Albersmeier A."/>
            <person name="Kalinowski J."/>
            <person name="Ruckert C."/>
        </authorList>
    </citation>
    <scope>NUCLEOTIDE SEQUENCE</scope>
    <source>
        <strain evidence="8">JCM 3090</strain>
    </source>
</reference>
<evidence type="ECO:0000256" key="5">
    <source>
        <dbReference type="ARBA" id="ARBA00023284"/>
    </source>
</evidence>
<comment type="similarity">
    <text evidence="1">Belongs to the thioredoxin family. DsbA subfamily.</text>
</comment>
<keyword evidence="5" id="KW-0676">Redox-active center</keyword>
<dbReference type="Gene3D" id="3.40.30.10">
    <property type="entry name" value="Glutaredoxin"/>
    <property type="match status" value="1"/>
</dbReference>